<dbReference type="Proteomes" id="UP001058364">
    <property type="component" value="Chromosome"/>
</dbReference>
<dbReference type="GO" id="GO:0005524">
    <property type="term" value="F:ATP binding"/>
    <property type="evidence" value="ECO:0007669"/>
    <property type="project" value="UniProtKB-KW"/>
</dbReference>
<protein>
    <submittedName>
        <fullName evidence="4">ATP-binding protein</fullName>
    </submittedName>
</protein>
<accession>A0ABY5TY03</accession>
<feature type="domain" description="DNA2/NAM7 helicase helicase" evidence="2">
    <location>
        <begin position="322"/>
        <end position="691"/>
    </location>
</feature>
<feature type="coiled-coil region" evidence="1">
    <location>
        <begin position="527"/>
        <end position="554"/>
    </location>
</feature>
<dbReference type="InterPro" id="IPR041677">
    <property type="entry name" value="DNA2/NAM7_AAA_11"/>
</dbReference>
<name>A0ABY5TY03_9BACT</name>
<evidence type="ECO:0000259" key="2">
    <source>
        <dbReference type="Pfam" id="PF13086"/>
    </source>
</evidence>
<evidence type="ECO:0000313" key="4">
    <source>
        <dbReference type="EMBL" id="UWD34118.1"/>
    </source>
</evidence>
<keyword evidence="4" id="KW-0547">Nucleotide-binding</keyword>
<gene>
    <name evidence="4" type="ORF">NX772_03450</name>
</gene>
<dbReference type="EMBL" id="CP103423">
    <property type="protein sequence ID" value="UWD34118.1"/>
    <property type="molecule type" value="Genomic_DNA"/>
</dbReference>
<organism evidence="4 5">
    <name type="scientific">Mesomycoplasma molare</name>
    <dbReference type="NCBI Taxonomy" id="171288"/>
    <lineage>
        <taxon>Bacteria</taxon>
        <taxon>Bacillati</taxon>
        <taxon>Mycoplasmatota</taxon>
        <taxon>Mycoplasmoidales</taxon>
        <taxon>Metamycoplasmataceae</taxon>
        <taxon>Mesomycoplasma</taxon>
    </lineage>
</organism>
<feature type="domain" description="DNA2/NAM7 helicase-like C-terminal" evidence="3">
    <location>
        <begin position="712"/>
        <end position="888"/>
    </location>
</feature>
<dbReference type="CDD" id="cd18808">
    <property type="entry name" value="SF1_C_Upf1"/>
    <property type="match status" value="1"/>
</dbReference>
<dbReference type="Gene3D" id="3.40.50.300">
    <property type="entry name" value="P-loop containing nucleotide triphosphate hydrolases"/>
    <property type="match status" value="2"/>
</dbReference>
<dbReference type="Pfam" id="PF13087">
    <property type="entry name" value="AAA_12"/>
    <property type="match status" value="1"/>
</dbReference>
<proteinExistence type="predicted"/>
<dbReference type="RefSeq" id="WP_051542117.1">
    <property type="nucleotide sequence ID" value="NZ_CP103423.1"/>
</dbReference>
<dbReference type="PANTHER" id="PTHR10887:SF530">
    <property type="entry name" value="SUPERFAMILY I DNA HELICASES"/>
    <property type="match status" value="1"/>
</dbReference>
<evidence type="ECO:0000259" key="3">
    <source>
        <dbReference type="Pfam" id="PF13087"/>
    </source>
</evidence>
<keyword evidence="5" id="KW-1185">Reference proteome</keyword>
<keyword evidence="1" id="KW-0175">Coiled coil</keyword>
<evidence type="ECO:0000313" key="5">
    <source>
        <dbReference type="Proteomes" id="UP001058364"/>
    </source>
</evidence>
<keyword evidence="4" id="KW-0067">ATP-binding</keyword>
<dbReference type="SUPFAM" id="SSF52540">
    <property type="entry name" value="P-loop containing nucleoside triphosphate hydrolases"/>
    <property type="match status" value="1"/>
</dbReference>
<dbReference type="PANTHER" id="PTHR10887">
    <property type="entry name" value="DNA2/NAM7 HELICASE FAMILY"/>
    <property type="match status" value="1"/>
</dbReference>
<sequence length="1048" mass="123163">MTDRFEMAKKNKENYKRILDNLFNVDRFDTSLFVNLNEVDFVDIFKLLDDKNLDKIYKFSNFKIPLTENNLKNIEKNINSKRSIQEMEDLFLENKNILTNEWKSKLEKDFENSKNKIQNEIAEKIQTQNHRWKKFLNKAKNINLERNIWPMQIGFMFVSVEIEKRKLYAPLFFKEVNIEFSNSQAFLFSNGDIKLNEKLIWALEKGNFIFDIDEDFSNYSISDLENLIKQEWTNYNTQNILNNFIKLADKDIDNNLKFHPGIILGIFNSFGSHQRKIMEKIIENDEFDQILEVDFNKNNYKNKVNQIIFEKEHFNFIKINKTNFSQDKATVSALLQNTIIWGPPGTGKSQTISNIIANIIAFNKTGLIVSQKKAALDVLKERMNKLSIFCLFILNDNSMNKKSFYEPILKFIDILENFNNKSIIKTLKIIYDDEKKYIDLFKNIKNSSNLEENFNSFSFLKRNINNFSEKTIESLYKLSKNINLDLKNAPQNLKKLKWAILEAKRGKKLNLIKKIFTKFSDEDKQDIEIIISEIQNFKGNIQELTKNISNLTLEQVSNINSFYEFVFENNKQELTDEDDIVNFVFYRIFKRMQQLQEDKEMKKLYNKFVVIARNGKRDPYKFVLEHHRIIKELFPIIISSVDTELNKWEKNEFDYVVLDESSQIFIEKAFPMLYLAKIKIFAGDDKQMQPTSWFSTRSNAEDVELGDIESILNYAVYKGVHTILLDKNYRSNYASLMTFSSKHFYNSKLDVIDKFTENKSDSIEVIQTNGIWDKDKTNKIEAEITIERAKLNIDKYKKIIILTFNSAQRELIENMILNNEPLLEEAINSNKLLLKNIENIQGDEADLLIVSVVYDKTTSLHSTYVSRSGGKNALNVAISRAKEKIIVIKSLKADEIDASIQNEDVSLFKKWLLFLELSNEERTNYLNSEIENTNNSNLVLNDLKEKVYLELQKDSFFANNNLSIFKNYSVGSQKIDLAIVSNENNKILCLFINDYSNLDSYENYILEKDKNNFLLAKKYNLKEIKLLDWMIKKEEVISDIKSEFSNDN</sequence>
<evidence type="ECO:0000256" key="1">
    <source>
        <dbReference type="SAM" id="Coils"/>
    </source>
</evidence>
<dbReference type="InterPro" id="IPR045055">
    <property type="entry name" value="DNA2/NAM7-like"/>
</dbReference>
<reference evidence="4" key="1">
    <citation type="submission" date="2022-08" db="EMBL/GenBank/DDBJ databases">
        <title>Complete genome sequence of Mycoplasma molare type strain H 542.</title>
        <authorList>
            <person name="Spergser J."/>
        </authorList>
    </citation>
    <scope>NUCLEOTIDE SEQUENCE</scope>
    <source>
        <strain evidence="4">H 542</strain>
    </source>
</reference>
<dbReference type="Pfam" id="PF13086">
    <property type="entry name" value="AAA_11"/>
    <property type="match status" value="1"/>
</dbReference>
<dbReference type="InterPro" id="IPR027417">
    <property type="entry name" value="P-loop_NTPase"/>
</dbReference>
<dbReference type="InterPro" id="IPR041679">
    <property type="entry name" value="DNA2/NAM7-like_C"/>
</dbReference>
<dbReference type="InterPro" id="IPR047187">
    <property type="entry name" value="SF1_C_Upf1"/>
</dbReference>